<reference evidence="4 5" key="1">
    <citation type="submission" date="2017-07" db="EMBL/GenBank/DDBJ databases">
        <title>Annotated genome sequence of Bacterioplanes sanyensis isolated from Red Sea.</title>
        <authorList>
            <person name="Rehman Z.U."/>
        </authorList>
    </citation>
    <scope>NUCLEOTIDE SEQUENCE [LARGE SCALE GENOMIC DNA]</scope>
    <source>
        <strain evidence="4 5">NV9</strain>
    </source>
</reference>
<evidence type="ECO:0000313" key="4">
    <source>
        <dbReference type="EMBL" id="ASP40517.1"/>
    </source>
</evidence>
<dbReference type="InterPro" id="IPR029058">
    <property type="entry name" value="AB_hydrolase_fold"/>
</dbReference>
<dbReference type="InterPro" id="IPR000073">
    <property type="entry name" value="AB_hydrolase_1"/>
</dbReference>
<keyword evidence="4" id="KW-0378">Hydrolase</keyword>
<dbReference type="InterPro" id="IPR012020">
    <property type="entry name" value="ABHD4"/>
</dbReference>
<dbReference type="RefSeq" id="WP_094061679.1">
    <property type="nucleotide sequence ID" value="NZ_CP022530.1"/>
</dbReference>
<feature type="active site" description="Charge relay system" evidence="2">
    <location>
        <position position="263"/>
    </location>
</feature>
<feature type="active site" description="Charge relay system" evidence="2">
    <location>
        <position position="138"/>
    </location>
</feature>
<evidence type="ECO:0000313" key="5">
    <source>
        <dbReference type="Proteomes" id="UP000202440"/>
    </source>
</evidence>
<gene>
    <name evidence="4" type="ORF">CHH28_18395</name>
</gene>
<feature type="active site" description="Charge relay system" evidence="2">
    <location>
        <position position="292"/>
    </location>
</feature>
<proteinExistence type="inferred from homology"/>
<dbReference type="Pfam" id="PF00561">
    <property type="entry name" value="Abhydrolase_1"/>
    <property type="match status" value="1"/>
</dbReference>
<dbReference type="OrthoDB" id="332676at2"/>
<dbReference type="EMBL" id="CP022530">
    <property type="protein sequence ID" value="ASP40517.1"/>
    <property type="molecule type" value="Genomic_DNA"/>
</dbReference>
<evidence type="ECO:0000259" key="3">
    <source>
        <dbReference type="Pfam" id="PF00561"/>
    </source>
</evidence>
<dbReference type="Proteomes" id="UP000202440">
    <property type="component" value="Chromosome"/>
</dbReference>
<feature type="domain" description="AB hydrolase-1" evidence="3">
    <location>
        <begin position="60"/>
        <end position="267"/>
    </location>
</feature>
<dbReference type="Gene3D" id="3.40.50.1820">
    <property type="entry name" value="alpha/beta hydrolase"/>
    <property type="match status" value="1"/>
</dbReference>
<keyword evidence="5" id="KW-1185">Reference proteome</keyword>
<name>A0A222FNA9_9GAMM</name>
<organism evidence="4 5">
    <name type="scientific">Bacterioplanes sanyensis</name>
    <dbReference type="NCBI Taxonomy" id="1249553"/>
    <lineage>
        <taxon>Bacteria</taxon>
        <taxon>Pseudomonadati</taxon>
        <taxon>Pseudomonadota</taxon>
        <taxon>Gammaproteobacteria</taxon>
        <taxon>Oceanospirillales</taxon>
        <taxon>Oceanospirillaceae</taxon>
        <taxon>Bacterioplanes</taxon>
    </lineage>
</organism>
<dbReference type="PANTHER" id="PTHR10794:SF94">
    <property type="entry name" value="ESTERASE YHET-RELATED"/>
    <property type="match status" value="1"/>
</dbReference>
<dbReference type="SUPFAM" id="SSF53474">
    <property type="entry name" value="alpha/beta-Hydrolases"/>
    <property type="match status" value="1"/>
</dbReference>
<dbReference type="PANTHER" id="PTHR10794">
    <property type="entry name" value="ABHYDROLASE DOMAIN-CONTAINING PROTEIN"/>
    <property type="match status" value="1"/>
</dbReference>
<sequence length="321" mass="36704">MPLLDSAYQAPFGFANGYVQSIYPTLFRRLPTEHLQRQSIELDDGDFLDLDWSRGFGDQLVIVSHGLEGHSRRPYVLGVMRQANRQGLDALSWNFRGCSGRPNRLPRSYHSGATEDLAAVIQCARQQGYQAIHLVGFSMGGNLSLLHAGRDSLDAAVRSVVAFSVPCDLRSSAEQLAKRRNRVFMWRFLRDLQRKMSDKAQRFPELVSVERYHQIRTFKQFDDRYTAPLHGFEDAHDYWQQSSCVHHLKNIRVPALLVNAKDDPFLAKACYPTEIARASRYLHLEQPRYGGHVGFVTRSTDQTYWMEQRALAFIQAVNSGQ</sequence>
<comment type="similarity">
    <text evidence="1">Belongs to the AB hydrolase superfamily. AB hydrolase 4 family.</text>
</comment>
<dbReference type="GO" id="GO:0034338">
    <property type="term" value="F:short-chain carboxylesterase activity"/>
    <property type="evidence" value="ECO:0007669"/>
    <property type="project" value="TreeGrafter"/>
</dbReference>
<evidence type="ECO:0000256" key="2">
    <source>
        <dbReference type="PIRSR" id="PIRSR005211-1"/>
    </source>
</evidence>
<dbReference type="GO" id="GO:0047372">
    <property type="term" value="F:monoacylglycerol lipase activity"/>
    <property type="evidence" value="ECO:0007669"/>
    <property type="project" value="TreeGrafter"/>
</dbReference>
<dbReference type="PIRSF" id="PIRSF005211">
    <property type="entry name" value="Ab_hydro_YheT"/>
    <property type="match status" value="1"/>
</dbReference>
<accession>A0A222FNA9</accession>
<dbReference type="KEGG" id="bsan:CHH28_18395"/>
<protein>
    <submittedName>
        <fullName evidence="4">Alpha/beta hydrolase</fullName>
    </submittedName>
</protein>
<dbReference type="InterPro" id="IPR050960">
    <property type="entry name" value="AB_hydrolase_4_sf"/>
</dbReference>
<dbReference type="AlphaFoldDB" id="A0A222FNA9"/>
<evidence type="ECO:0000256" key="1">
    <source>
        <dbReference type="ARBA" id="ARBA00010884"/>
    </source>
</evidence>